<dbReference type="CDD" id="cd03408">
    <property type="entry name" value="SPFH_like_u1"/>
    <property type="match status" value="1"/>
</dbReference>
<dbReference type="PANTHER" id="PTHR37826:SF2">
    <property type="entry name" value="ZINC-RIBBON DOMAIN-CONTAINING PROTEIN"/>
    <property type="match status" value="1"/>
</dbReference>
<gene>
    <name evidence="3" type="ORF">A2008_06875</name>
</gene>
<dbReference type="EMBL" id="MGFH01000152">
    <property type="protein sequence ID" value="OGM03959.1"/>
    <property type="molecule type" value="Genomic_DNA"/>
</dbReference>
<feature type="domain" description="SPFH" evidence="2">
    <location>
        <begin position="28"/>
        <end position="229"/>
    </location>
</feature>
<dbReference type="InterPro" id="IPR036013">
    <property type="entry name" value="Band_7/SPFH_dom_sf"/>
</dbReference>
<reference evidence="3 4" key="1">
    <citation type="journal article" date="2016" name="Nat. Commun.">
        <title>Thousands of microbial genomes shed light on interconnected biogeochemical processes in an aquifer system.</title>
        <authorList>
            <person name="Anantharaman K."/>
            <person name="Brown C.T."/>
            <person name="Hug L.A."/>
            <person name="Sharon I."/>
            <person name="Castelle C.J."/>
            <person name="Probst A.J."/>
            <person name="Thomas B.C."/>
            <person name="Singh A."/>
            <person name="Wilkins M.J."/>
            <person name="Karaoz U."/>
            <person name="Brodie E.L."/>
            <person name="Williams K.H."/>
            <person name="Hubbard S.S."/>
            <person name="Banfield J.F."/>
        </authorList>
    </citation>
    <scope>NUCLEOTIDE SEQUENCE [LARGE SCALE GENOMIC DNA]</scope>
</reference>
<comment type="caution">
    <text evidence="3">The sequence shown here is derived from an EMBL/GenBank/DDBJ whole genome shotgun (WGS) entry which is preliminary data.</text>
</comment>
<evidence type="ECO:0000313" key="3">
    <source>
        <dbReference type="EMBL" id="OGM03959.1"/>
    </source>
</evidence>
<dbReference type="AlphaFoldDB" id="A0A1F7WNJ3"/>
<dbReference type="Pfam" id="PF13421">
    <property type="entry name" value="Band_7_1"/>
    <property type="match status" value="1"/>
</dbReference>
<organism evidence="3 4">
    <name type="scientific">Candidatus Wallbacteria bacterium GWC2_49_35</name>
    <dbReference type="NCBI Taxonomy" id="1817813"/>
    <lineage>
        <taxon>Bacteria</taxon>
        <taxon>Candidatus Walliibacteriota</taxon>
    </lineage>
</organism>
<dbReference type="STRING" id="1817813.A2008_06875"/>
<dbReference type="InterPro" id="IPR033880">
    <property type="entry name" value="SPFH_YdjI"/>
</dbReference>
<evidence type="ECO:0000259" key="2">
    <source>
        <dbReference type="Pfam" id="PF13421"/>
    </source>
</evidence>
<dbReference type="InterPro" id="IPR025874">
    <property type="entry name" value="DZR"/>
</dbReference>
<accession>A0A1F7WNJ3</accession>
<protein>
    <recommendedName>
        <fullName evidence="5">Virion core protein (Lumpy skin disease virus)</fullName>
    </recommendedName>
</protein>
<evidence type="ECO:0008006" key="5">
    <source>
        <dbReference type="Google" id="ProtNLM"/>
    </source>
</evidence>
<dbReference type="Pfam" id="PF12773">
    <property type="entry name" value="DZR"/>
    <property type="match status" value="1"/>
</dbReference>
<dbReference type="Proteomes" id="UP000178735">
    <property type="component" value="Unassembled WGS sequence"/>
</dbReference>
<dbReference type="PANTHER" id="PTHR37826">
    <property type="entry name" value="FLOTILLIN BAND_7_5 DOMAIN PROTEIN"/>
    <property type="match status" value="1"/>
</dbReference>
<name>A0A1F7WNJ3_9BACT</name>
<sequence length="351" mass="37662">MSQFIEVLEFLDGTGRTVAARIPHTDSGEIKYGAQLIVQQNQAAVFVKDGKFLDTFGAGRHTLVTENIPILTKLLSLPYNFKSPFRASVYFVALNDFTGLKWGTPEPVVFKDSEFEFVRLRARGAYSIRVVDAGLFLGKIAGTRGRYGINELEDFLRNKIVSQFFDTLGTNITSVVDLPKIYDELGLLLLNQLKGHFIQYGIELCELQIIAVTLPEDVQKAVDERSSMAAAGDLNRFAKYRAAKAMDKMAEGGGAGGAAVDMGLGLAVGQMMADALKPGAGGSAAPNTAVQPQQPAIFGEIKCRKCQASNPPAAKFCMNCAAKIVPPGFCEACSALNPAGAKFCTNCGGKL</sequence>
<evidence type="ECO:0000259" key="1">
    <source>
        <dbReference type="Pfam" id="PF12773"/>
    </source>
</evidence>
<feature type="domain" description="DZANK-type" evidence="1">
    <location>
        <begin position="303"/>
        <end position="348"/>
    </location>
</feature>
<dbReference type="SUPFAM" id="SSF117892">
    <property type="entry name" value="Band 7/SPFH domain"/>
    <property type="match status" value="1"/>
</dbReference>
<proteinExistence type="predicted"/>
<evidence type="ECO:0000313" key="4">
    <source>
        <dbReference type="Proteomes" id="UP000178735"/>
    </source>
</evidence>